<evidence type="ECO:0000256" key="1">
    <source>
        <dbReference type="ARBA" id="ARBA00000077"/>
    </source>
</evidence>
<dbReference type="RefSeq" id="XP_037145319.1">
    <property type="nucleotide sequence ID" value="XM_037289424.1"/>
</dbReference>
<keyword evidence="15" id="KW-1185">Reference proteome</keyword>
<dbReference type="Pfam" id="PF00075">
    <property type="entry name" value="RNase_H"/>
    <property type="match status" value="1"/>
</dbReference>
<dbReference type="GeneID" id="59237352"/>
<comment type="catalytic activity">
    <reaction evidence="1">
        <text>Endonucleolytic cleavage to 5'-phosphomonoester.</text>
        <dbReference type="EC" id="3.1.26.4"/>
    </reaction>
</comment>
<dbReference type="Pfam" id="PF01693">
    <property type="entry name" value="Cauli_VI"/>
    <property type="match status" value="2"/>
</dbReference>
<evidence type="ECO:0000256" key="12">
    <source>
        <dbReference type="SAM" id="MobiDB-lite"/>
    </source>
</evidence>
<evidence type="ECO:0000256" key="8">
    <source>
        <dbReference type="ARBA" id="ARBA00022723"/>
    </source>
</evidence>
<comment type="cofactor">
    <cofactor evidence="2">
        <name>Mg(2+)</name>
        <dbReference type="ChEBI" id="CHEBI:18420"/>
    </cofactor>
</comment>
<evidence type="ECO:0000256" key="9">
    <source>
        <dbReference type="ARBA" id="ARBA00022759"/>
    </source>
</evidence>
<dbReference type="GO" id="GO:0043137">
    <property type="term" value="P:DNA replication, removal of RNA primer"/>
    <property type="evidence" value="ECO:0007669"/>
    <property type="project" value="TreeGrafter"/>
</dbReference>
<evidence type="ECO:0000259" key="13">
    <source>
        <dbReference type="PROSITE" id="PS50879"/>
    </source>
</evidence>
<dbReference type="PANTHER" id="PTHR10642:SF26">
    <property type="entry name" value="RIBONUCLEASE H1"/>
    <property type="match status" value="1"/>
</dbReference>
<dbReference type="InterPro" id="IPR050092">
    <property type="entry name" value="RNase_H"/>
</dbReference>
<dbReference type="EC" id="3.1.26.4" evidence="5"/>
<accession>A0A7H9B548</accession>
<evidence type="ECO:0000313" key="15">
    <source>
        <dbReference type="Proteomes" id="UP000509704"/>
    </source>
</evidence>
<keyword evidence="8" id="KW-0479">Metal-binding</keyword>
<gene>
    <name evidence="14" type="ORF">HG535_0F01030</name>
</gene>
<dbReference type="OrthoDB" id="407198at2759"/>
<sequence length="409" mass="46033">MKTGFISSLLSESGYSLFTKHIEVHSVFRVIKMAGKKGGYYAVQKGRNTGVYSSWEECKAQVSGFSGACYKRFDTLAESQAFASNNSGYSGYSGYSRGSSDSGNSENYNDSSTSIEYSRPTRHHNPSYSFNYPTFDSYYSSVSPSYTKFVSKSTPKINANSKTKNYYSVRSSSKESSSQIFDNWNDCQQYVKGRKGISFKKFDNQEDAINFMNGSSNPDVNYRYIGVSAEQFGSQYKIPKKSVKYDKISTVYCDGSALANGTSSSRAGYGVYFKDEEGYNISEPLRQGTQTNNRAELQAVSSCLDTIWENLTEREDKRNYEIKTDSEYVAKLLNDRYTSLTPSEQSSMPNRDIALDLIKKFAKVKEFYEINKDQFENKGEFKIQWVKGHAGEEGNEKADQLARAGALKL</sequence>
<dbReference type="Gene3D" id="3.40.970.10">
    <property type="entry name" value="Ribonuclease H1, N-terminal domain"/>
    <property type="match status" value="2"/>
</dbReference>
<keyword evidence="7" id="KW-0540">Nuclease</keyword>
<feature type="domain" description="RNase H type-1" evidence="13">
    <location>
        <begin position="245"/>
        <end position="407"/>
    </location>
</feature>
<dbReference type="SUPFAM" id="SSF55658">
    <property type="entry name" value="L9 N-domain-like"/>
    <property type="match status" value="2"/>
</dbReference>
<feature type="compositionally biased region" description="Low complexity" evidence="12">
    <location>
        <begin position="94"/>
        <end position="105"/>
    </location>
</feature>
<dbReference type="GO" id="GO:0003676">
    <property type="term" value="F:nucleic acid binding"/>
    <property type="evidence" value="ECO:0007669"/>
    <property type="project" value="InterPro"/>
</dbReference>
<dbReference type="InterPro" id="IPR002156">
    <property type="entry name" value="RNaseH_domain"/>
</dbReference>
<evidence type="ECO:0000256" key="10">
    <source>
        <dbReference type="ARBA" id="ARBA00022801"/>
    </source>
</evidence>
<evidence type="ECO:0000256" key="7">
    <source>
        <dbReference type="ARBA" id="ARBA00022722"/>
    </source>
</evidence>
<dbReference type="GO" id="GO:0004523">
    <property type="term" value="F:RNA-DNA hybrid ribonuclease activity"/>
    <property type="evidence" value="ECO:0007669"/>
    <property type="project" value="UniProtKB-EC"/>
</dbReference>
<proteinExistence type="inferred from homology"/>
<keyword evidence="10" id="KW-0378">Hydrolase</keyword>
<dbReference type="InterPro" id="IPR036397">
    <property type="entry name" value="RNaseH_sf"/>
</dbReference>
<dbReference type="AlphaFoldDB" id="A0A7H9B548"/>
<feature type="region of interest" description="Disordered" evidence="12">
    <location>
        <begin position="94"/>
        <end position="121"/>
    </location>
</feature>
<dbReference type="PROSITE" id="PS50879">
    <property type="entry name" value="RNASE_H_1"/>
    <property type="match status" value="1"/>
</dbReference>
<keyword evidence="9" id="KW-0255">Endonuclease</keyword>
<name>A0A7H9B548_ZYGMR</name>
<dbReference type="Proteomes" id="UP000509704">
    <property type="component" value="Chromosome 6"/>
</dbReference>
<keyword evidence="11" id="KW-0460">Magnesium</keyword>
<evidence type="ECO:0000256" key="4">
    <source>
        <dbReference type="ARBA" id="ARBA00005300"/>
    </source>
</evidence>
<feature type="compositionally biased region" description="Polar residues" evidence="12">
    <location>
        <begin position="106"/>
        <end position="116"/>
    </location>
</feature>
<dbReference type="InterPro" id="IPR009027">
    <property type="entry name" value="Ribosomal_bL9/RNase_H1_N"/>
</dbReference>
<comment type="function">
    <text evidence="3">Endonuclease that specifically degrades the RNA of RNA-DNA hybrids.</text>
</comment>
<organism evidence="14 15">
    <name type="scientific">Zygotorulaspora mrakii</name>
    <name type="common">Zygosaccharomyces mrakii</name>
    <dbReference type="NCBI Taxonomy" id="42260"/>
    <lineage>
        <taxon>Eukaryota</taxon>
        <taxon>Fungi</taxon>
        <taxon>Dikarya</taxon>
        <taxon>Ascomycota</taxon>
        <taxon>Saccharomycotina</taxon>
        <taxon>Saccharomycetes</taxon>
        <taxon>Saccharomycetales</taxon>
        <taxon>Saccharomycetaceae</taxon>
        <taxon>Zygotorulaspora</taxon>
    </lineage>
</organism>
<dbReference type="GO" id="GO:0046872">
    <property type="term" value="F:metal ion binding"/>
    <property type="evidence" value="ECO:0007669"/>
    <property type="project" value="UniProtKB-KW"/>
</dbReference>
<reference evidence="14 15" key="1">
    <citation type="submission" date="2020-07" db="EMBL/GenBank/DDBJ databases">
        <title>The yeast mating-type switching endonuclease HO is a domesticated member of an unorthodox homing genetic element family.</title>
        <authorList>
            <person name="Coughlan A.Y."/>
            <person name="Lombardi L."/>
            <person name="Braun-Galleani S."/>
            <person name="Martos A.R."/>
            <person name="Galeote V."/>
            <person name="Bigey F."/>
            <person name="Dequin S."/>
            <person name="Byrne K.P."/>
            <person name="Wolfe K.H."/>
        </authorList>
    </citation>
    <scope>NUCLEOTIDE SEQUENCE [LARGE SCALE GENOMIC DNA]</scope>
    <source>
        <strain evidence="14 15">NRRL Y-6702</strain>
    </source>
</reference>
<evidence type="ECO:0000256" key="11">
    <source>
        <dbReference type="ARBA" id="ARBA00022842"/>
    </source>
</evidence>
<comment type="similarity">
    <text evidence="4">Belongs to the RNase H family.</text>
</comment>
<evidence type="ECO:0000256" key="5">
    <source>
        <dbReference type="ARBA" id="ARBA00012180"/>
    </source>
</evidence>
<evidence type="ECO:0000256" key="2">
    <source>
        <dbReference type="ARBA" id="ARBA00001946"/>
    </source>
</evidence>
<dbReference type="KEGG" id="zmk:HG535_0F01030"/>
<dbReference type="InterPro" id="IPR037056">
    <property type="entry name" value="RNase_H1_N_sf"/>
</dbReference>
<dbReference type="PANTHER" id="PTHR10642">
    <property type="entry name" value="RIBONUCLEASE H1"/>
    <property type="match status" value="1"/>
</dbReference>
<protein>
    <recommendedName>
        <fullName evidence="6">Ribonuclease H</fullName>
        <ecNumber evidence="5">3.1.26.4</ecNumber>
    </recommendedName>
</protein>
<evidence type="ECO:0000313" key="14">
    <source>
        <dbReference type="EMBL" id="QLG73593.1"/>
    </source>
</evidence>
<dbReference type="SUPFAM" id="SSF53098">
    <property type="entry name" value="Ribonuclease H-like"/>
    <property type="match status" value="1"/>
</dbReference>
<evidence type="ECO:0000256" key="6">
    <source>
        <dbReference type="ARBA" id="ARBA00017721"/>
    </source>
</evidence>
<evidence type="ECO:0000256" key="3">
    <source>
        <dbReference type="ARBA" id="ARBA00004065"/>
    </source>
</evidence>
<dbReference type="InterPro" id="IPR012337">
    <property type="entry name" value="RNaseH-like_sf"/>
</dbReference>
<dbReference type="CDD" id="cd09280">
    <property type="entry name" value="RNase_HI_eukaryote_like"/>
    <property type="match status" value="1"/>
</dbReference>
<dbReference type="FunFam" id="3.40.970.10:FF:000002">
    <property type="entry name" value="Ribonuclease H"/>
    <property type="match status" value="1"/>
</dbReference>
<dbReference type="EMBL" id="CP058609">
    <property type="protein sequence ID" value="QLG73593.1"/>
    <property type="molecule type" value="Genomic_DNA"/>
</dbReference>
<dbReference type="InterPro" id="IPR011320">
    <property type="entry name" value="RNase_H1_N"/>
</dbReference>
<dbReference type="Gene3D" id="3.30.420.10">
    <property type="entry name" value="Ribonuclease H-like superfamily/Ribonuclease H"/>
    <property type="match status" value="1"/>
</dbReference>